<accession>A0ABZ2XN86</accession>
<evidence type="ECO:0000313" key="2">
    <source>
        <dbReference type="Proteomes" id="UP001479520"/>
    </source>
</evidence>
<sequence length="191" mass="21131">MNQSIQDILVRMLEQVLPATHRVVQDSPFASVVVLPVHATDSMNMVCFEHCPAVPGIAGETINATAIIVDSCKWQLNREFGEHAALIEKVLCGEVANAALSLISRVMADPVFAPFEWRTCAHDRLKKEMFCHGKKVSSIWKFKSTWGTCHGNIVKTLAAAKRQTEEVQRGIIATSVAEKLSRLTSSEKVWS</sequence>
<keyword evidence="1" id="KW-0614">Plasmid</keyword>
<dbReference type="EMBL" id="CP151407">
    <property type="protein sequence ID" value="WZJ23392.1"/>
    <property type="molecule type" value="Genomic_DNA"/>
</dbReference>
<organism evidence="1 2">
    <name type="scientific">Azonexus hydrophilus</name>
    <dbReference type="NCBI Taxonomy" id="418702"/>
    <lineage>
        <taxon>Bacteria</taxon>
        <taxon>Pseudomonadati</taxon>
        <taxon>Pseudomonadota</taxon>
        <taxon>Betaproteobacteria</taxon>
        <taxon>Rhodocyclales</taxon>
        <taxon>Azonexaceae</taxon>
        <taxon>Azonexus</taxon>
    </lineage>
</organism>
<proteinExistence type="predicted"/>
<dbReference type="RefSeq" id="WP_341744724.1">
    <property type="nucleotide sequence ID" value="NZ_CP151407.1"/>
</dbReference>
<dbReference type="Proteomes" id="UP001479520">
    <property type="component" value="Plasmid unnamed1"/>
</dbReference>
<name>A0ABZ2XN86_9RHOO</name>
<evidence type="ECO:0000313" key="1">
    <source>
        <dbReference type="EMBL" id="WZJ23392.1"/>
    </source>
</evidence>
<reference evidence="1 2" key="1">
    <citation type="submission" date="2024-04" db="EMBL/GenBank/DDBJ databases">
        <title>Dissimilatory iodate-reducing microorganisms contribute to the enrichment of iodine in groundwater.</title>
        <authorList>
            <person name="Jiang Z."/>
        </authorList>
    </citation>
    <scope>NUCLEOTIDE SEQUENCE [LARGE SCALE GENOMIC DNA]</scope>
    <source>
        <strain evidence="1 2">NCP973</strain>
        <plasmid evidence="1 2">unnamed1</plasmid>
    </source>
</reference>
<gene>
    <name evidence="1" type="ORF">AADV58_16680</name>
</gene>
<protein>
    <submittedName>
        <fullName evidence="1">Uncharacterized protein</fullName>
    </submittedName>
</protein>
<keyword evidence="2" id="KW-1185">Reference proteome</keyword>
<geneLocation type="plasmid" evidence="1 2">
    <name>unnamed1</name>
</geneLocation>